<evidence type="ECO:0000313" key="3">
    <source>
        <dbReference type="EMBL" id="CAE6822382.1"/>
    </source>
</evidence>
<dbReference type="InterPro" id="IPR036282">
    <property type="entry name" value="Glutathione-S-Trfase_C_sf"/>
</dbReference>
<dbReference type="PANTHER" id="PTHR43968:SF6">
    <property type="entry name" value="GLUTATHIONE S-TRANSFERASE OMEGA"/>
    <property type="match status" value="1"/>
</dbReference>
<dbReference type="Pfam" id="PF13410">
    <property type="entry name" value="GST_C_2"/>
    <property type="match status" value="1"/>
</dbReference>
<dbReference type="RefSeq" id="WP_234477076.1">
    <property type="nucleotide sequence ID" value="NZ_CAJNBH010000023.1"/>
</dbReference>
<comment type="caution">
    <text evidence="3">The sequence shown here is derived from an EMBL/GenBank/DDBJ whole genome shotgun (WGS) entry which is preliminary data.</text>
</comment>
<evidence type="ECO:0000259" key="2">
    <source>
        <dbReference type="PROSITE" id="PS50405"/>
    </source>
</evidence>
<dbReference type="PROSITE" id="PS50404">
    <property type="entry name" value="GST_NTER"/>
    <property type="match status" value="1"/>
</dbReference>
<dbReference type="InterPro" id="IPR010987">
    <property type="entry name" value="Glutathione-S-Trfase_C-like"/>
</dbReference>
<dbReference type="PANTHER" id="PTHR43968">
    <property type="match status" value="1"/>
</dbReference>
<dbReference type="Pfam" id="PF13417">
    <property type="entry name" value="GST_N_3"/>
    <property type="match status" value="1"/>
</dbReference>
<dbReference type="EMBL" id="CAJNBH010000023">
    <property type="protein sequence ID" value="CAE6822382.1"/>
    <property type="molecule type" value="Genomic_DNA"/>
</dbReference>
<evidence type="ECO:0000313" key="4">
    <source>
        <dbReference type="Proteomes" id="UP000673821"/>
    </source>
</evidence>
<dbReference type="SFLD" id="SFLDG00358">
    <property type="entry name" value="Main_(cytGST)"/>
    <property type="match status" value="1"/>
</dbReference>
<accession>A0ABM8SNE5</accession>
<dbReference type="InterPro" id="IPR040079">
    <property type="entry name" value="Glutathione_S-Trfase"/>
</dbReference>
<evidence type="ECO:0000259" key="1">
    <source>
        <dbReference type="PROSITE" id="PS50404"/>
    </source>
</evidence>
<dbReference type="CDD" id="cd03205">
    <property type="entry name" value="GST_C_6"/>
    <property type="match status" value="1"/>
</dbReference>
<name>A0ABM8SNE5_9BURK</name>
<reference evidence="3 4" key="1">
    <citation type="submission" date="2021-02" db="EMBL/GenBank/DDBJ databases">
        <authorList>
            <person name="Vanwijnsberghe S."/>
        </authorList>
    </citation>
    <scope>NUCLEOTIDE SEQUENCE [LARGE SCALE GENOMIC DNA]</scope>
    <source>
        <strain evidence="3 4">R-69776</strain>
    </source>
</reference>
<sequence length="209" mass="23429">MRIVLLGSRRSPFVRKIRVVLAEKNLEYELLEVEISNSDSPVFAYNPLGKIPCLIAGDIDSGESFYDSSVIVEYLDLLSPAPCMYPSGSLERVRARRIEALADGVLDAGILARSELVERADELRDPVWIGRQMKKIHSGVEALSQALGRNRYYCGNTPTIADISTCVTLAWLDFRFPEVEWSARFPNLRRISSELASRTSFISSEPWAS</sequence>
<gene>
    <name evidence="3" type="primary">yibF_3</name>
    <name evidence="3" type="ORF">R69776_06206</name>
</gene>
<dbReference type="Gene3D" id="3.40.30.10">
    <property type="entry name" value="Glutaredoxin"/>
    <property type="match status" value="1"/>
</dbReference>
<organism evidence="3 4">
    <name type="scientific">Paraburkholderia nemoris</name>
    <dbReference type="NCBI Taxonomy" id="2793076"/>
    <lineage>
        <taxon>Bacteria</taxon>
        <taxon>Pseudomonadati</taxon>
        <taxon>Pseudomonadota</taxon>
        <taxon>Betaproteobacteria</taxon>
        <taxon>Burkholderiales</taxon>
        <taxon>Burkholderiaceae</taxon>
        <taxon>Paraburkholderia</taxon>
    </lineage>
</organism>
<protein>
    <submittedName>
        <fullName evidence="3">GST-like protein YibF</fullName>
    </submittedName>
</protein>
<dbReference type="Proteomes" id="UP000673821">
    <property type="component" value="Unassembled WGS sequence"/>
</dbReference>
<dbReference type="InterPro" id="IPR036249">
    <property type="entry name" value="Thioredoxin-like_sf"/>
</dbReference>
<dbReference type="InterPro" id="IPR050983">
    <property type="entry name" value="GST_Omega/HSP26"/>
</dbReference>
<keyword evidence="4" id="KW-1185">Reference proteome</keyword>
<dbReference type="SUPFAM" id="SSF47616">
    <property type="entry name" value="GST C-terminal domain-like"/>
    <property type="match status" value="1"/>
</dbReference>
<dbReference type="SUPFAM" id="SSF52833">
    <property type="entry name" value="Thioredoxin-like"/>
    <property type="match status" value="1"/>
</dbReference>
<dbReference type="SFLD" id="SFLDS00019">
    <property type="entry name" value="Glutathione_Transferase_(cytos"/>
    <property type="match status" value="1"/>
</dbReference>
<feature type="domain" description="GST N-terminal" evidence="1">
    <location>
        <begin position="1"/>
        <end position="83"/>
    </location>
</feature>
<dbReference type="InterPro" id="IPR004045">
    <property type="entry name" value="Glutathione_S-Trfase_N"/>
</dbReference>
<dbReference type="PROSITE" id="PS50405">
    <property type="entry name" value="GST_CTER"/>
    <property type="match status" value="1"/>
</dbReference>
<proteinExistence type="predicted"/>
<feature type="domain" description="GST C-terminal" evidence="2">
    <location>
        <begin position="88"/>
        <end position="209"/>
    </location>
</feature>
<dbReference type="Gene3D" id="1.20.1050.10">
    <property type="match status" value="1"/>
</dbReference>